<dbReference type="EMBL" id="CAADEY010000060">
    <property type="protein sequence ID" value="VFJ57600.1"/>
    <property type="molecule type" value="Genomic_DNA"/>
</dbReference>
<evidence type="ECO:0000313" key="2">
    <source>
        <dbReference type="EMBL" id="VFJ58202.1"/>
    </source>
</evidence>
<organism evidence="1">
    <name type="scientific">Candidatus Kentrum sp. DK</name>
    <dbReference type="NCBI Taxonomy" id="2126562"/>
    <lineage>
        <taxon>Bacteria</taxon>
        <taxon>Pseudomonadati</taxon>
        <taxon>Pseudomonadota</taxon>
        <taxon>Gammaproteobacteria</taxon>
        <taxon>Candidatus Kentrum</taxon>
    </lineage>
</organism>
<gene>
    <name evidence="2" type="ORF">BECKDK2373B_GA0170837_10722</name>
    <name evidence="1" type="ORF">BECKDK2373C_GA0170839_106029</name>
</gene>
<sequence length="68" mass="7743">MNLDPIVEEIREGRREHAARFNHDLNAICNDFRKRETELCNRVVSLPPKRFARSQALPGNAALETPAS</sequence>
<reference evidence="1" key="1">
    <citation type="submission" date="2019-02" db="EMBL/GenBank/DDBJ databases">
        <authorList>
            <person name="Gruber-Vodicka R. H."/>
            <person name="Seah K. B. B."/>
        </authorList>
    </citation>
    <scope>NUCLEOTIDE SEQUENCE</scope>
    <source>
        <strain evidence="1">BECK_DK161</strain>
        <strain evidence="2">BECK_DK47</strain>
    </source>
</reference>
<proteinExistence type="predicted"/>
<accession>A0A450SUE2</accession>
<name>A0A450SUE2_9GAMM</name>
<dbReference type="AlphaFoldDB" id="A0A450SUE2"/>
<protein>
    <submittedName>
        <fullName evidence="1">Uncharacterized protein</fullName>
    </submittedName>
</protein>
<dbReference type="EMBL" id="CAADEX010000072">
    <property type="protein sequence ID" value="VFJ58202.1"/>
    <property type="molecule type" value="Genomic_DNA"/>
</dbReference>
<evidence type="ECO:0000313" key="1">
    <source>
        <dbReference type="EMBL" id="VFJ57600.1"/>
    </source>
</evidence>